<feature type="domain" description="Polymerase/histidinol phosphatase N-terminal" evidence="1">
    <location>
        <begin position="5"/>
        <end position="79"/>
    </location>
</feature>
<dbReference type="OrthoDB" id="9808747at2"/>
<dbReference type="STRING" id="1121307.CLCY_6c00780"/>
<keyword evidence="3" id="KW-1185">Reference proteome</keyword>
<dbReference type="Gene3D" id="3.20.20.140">
    <property type="entry name" value="Metal-dependent hydrolases"/>
    <property type="match status" value="1"/>
</dbReference>
<organism evidence="2 3">
    <name type="scientific">Clostridium cylindrosporum DSM 605</name>
    <dbReference type="NCBI Taxonomy" id="1121307"/>
    <lineage>
        <taxon>Bacteria</taxon>
        <taxon>Bacillati</taxon>
        <taxon>Bacillota</taxon>
        <taxon>Clostridia</taxon>
        <taxon>Eubacteriales</taxon>
        <taxon>Clostridiaceae</taxon>
        <taxon>Clostridium</taxon>
    </lineage>
</organism>
<dbReference type="InterPro" id="IPR016195">
    <property type="entry name" value="Pol/histidinol_Pase-like"/>
</dbReference>
<reference evidence="2 3" key="1">
    <citation type="submission" date="2015-06" db="EMBL/GenBank/DDBJ databases">
        <title>Draft genome sequence of the purine-degrading Clostridium cylindrosporum HC-1 (DSM 605).</title>
        <authorList>
            <person name="Poehlein A."/>
            <person name="Schiel-Bengelsdorf B."/>
            <person name="Bengelsdorf F."/>
            <person name="Daniel R."/>
            <person name="Duerre P."/>
        </authorList>
    </citation>
    <scope>NUCLEOTIDE SEQUENCE [LARGE SCALE GENOMIC DNA]</scope>
    <source>
        <strain evidence="2 3">DSM 605</strain>
    </source>
</reference>
<dbReference type="Pfam" id="PF02811">
    <property type="entry name" value="PHP"/>
    <property type="match status" value="1"/>
</dbReference>
<dbReference type="InterPro" id="IPR050243">
    <property type="entry name" value="PHP_phosphatase"/>
</dbReference>
<dbReference type="RefSeq" id="WP_048569280.1">
    <property type="nucleotide sequence ID" value="NZ_LFVU01000002.1"/>
</dbReference>
<dbReference type="EMBL" id="LFVU01000002">
    <property type="protein sequence ID" value="KMT23197.1"/>
    <property type="molecule type" value="Genomic_DNA"/>
</dbReference>
<dbReference type="PATRIC" id="fig|1121307.3.peg.2210"/>
<dbReference type="SMART" id="SM00481">
    <property type="entry name" value="POLIIIAc"/>
    <property type="match status" value="1"/>
</dbReference>
<name>A0A0J8DBH7_CLOCY</name>
<keyword evidence="2" id="KW-0378">Hydrolase</keyword>
<sequence>MKAILDVHVHTISSGHAYSTIKENIDEAAKKGIKILGISDHAPTMPGSSDIIHFQNLRVLKETINGVRILKGIEANIIDFEGNIDVSDNVLEELDYAIASIHPPCIKVGECEENTNSLIKAMENPYIKIIGHPDDNRVPINYEALVKAAKDNGVLLEVNNSSLNPNAHRVGARENVKTMLRLCKEHEVMIILGSDSHIYYDVGEFANCIDVLEEADFPSKLVLNFTENPLEILGIK</sequence>
<gene>
    <name evidence="2" type="ORF">CLCY_6c00780</name>
</gene>
<evidence type="ECO:0000313" key="3">
    <source>
        <dbReference type="Proteomes" id="UP000036756"/>
    </source>
</evidence>
<accession>A0A0J8DBH7</accession>
<evidence type="ECO:0000259" key="1">
    <source>
        <dbReference type="SMART" id="SM00481"/>
    </source>
</evidence>
<dbReference type="InterPro" id="IPR003141">
    <property type="entry name" value="Pol/His_phosphatase_N"/>
</dbReference>
<dbReference type="GO" id="GO:0008270">
    <property type="term" value="F:zinc ion binding"/>
    <property type="evidence" value="ECO:0007669"/>
    <property type="project" value="TreeGrafter"/>
</dbReference>
<proteinExistence type="predicted"/>
<dbReference type="InterPro" id="IPR004013">
    <property type="entry name" value="PHP_dom"/>
</dbReference>
<dbReference type="Proteomes" id="UP000036756">
    <property type="component" value="Unassembled WGS sequence"/>
</dbReference>
<dbReference type="NCBIfam" id="NF006702">
    <property type="entry name" value="PRK09248.1"/>
    <property type="match status" value="1"/>
</dbReference>
<dbReference type="CDD" id="cd07437">
    <property type="entry name" value="PHP_HisPPase_Ycdx_like"/>
    <property type="match status" value="1"/>
</dbReference>
<dbReference type="GO" id="GO:0042578">
    <property type="term" value="F:phosphoric ester hydrolase activity"/>
    <property type="evidence" value="ECO:0007669"/>
    <property type="project" value="TreeGrafter"/>
</dbReference>
<evidence type="ECO:0000313" key="2">
    <source>
        <dbReference type="EMBL" id="KMT23197.1"/>
    </source>
</evidence>
<protein>
    <submittedName>
        <fullName evidence="2">Putative phosphatase</fullName>
        <ecNumber evidence="2">3.1.3.-</ecNumber>
    </submittedName>
</protein>
<dbReference type="GO" id="GO:0005829">
    <property type="term" value="C:cytosol"/>
    <property type="evidence" value="ECO:0007669"/>
    <property type="project" value="TreeGrafter"/>
</dbReference>
<dbReference type="PANTHER" id="PTHR36928:SF1">
    <property type="entry name" value="PHOSPHATASE YCDX-RELATED"/>
    <property type="match status" value="1"/>
</dbReference>
<dbReference type="SUPFAM" id="SSF89550">
    <property type="entry name" value="PHP domain-like"/>
    <property type="match status" value="1"/>
</dbReference>
<dbReference type="EC" id="3.1.3.-" evidence="2"/>
<comment type="caution">
    <text evidence="2">The sequence shown here is derived from an EMBL/GenBank/DDBJ whole genome shotgun (WGS) entry which is preliminary data.</text>
</comment>
<dbReference type="PANTHER" id="PTHR36928">
    <property type="entry name" value="PHOSPHATASE YCDX-RELATED"/>
    <property type="match status" value="1"/>
</dbReference>
<dbReference type="AlphaFoldDB" id="A0A0J8DBH7"/>